<dbReference type="EMBL" id="VFML01000001">
    <property type="protein sequence ID" value="TQJ05857.1"/>
    <property type="molecule type" value="Genomic_DNA"/>
</dbReference>
<evidence type="ECO:0000313" key="3">
    <source>
        <dbReference type="EMBL" id="TQJ05857.1"/>
    </source>
</evidence>
<comment type="caution">
    <text evidence="3">The sequence shown here is derived from an EMBL/GenBank/DDBJ whole genome shotgun (WGS) entry which is preliminary data.</text>
</comment>
<dbReference type="GO" id="GO:0006631">
    <property type="term" value="P:fatty acid metabolic process"/>
    <property type="evidence" value="ECO:0007669"/>
    <property type="project" value="TreeGrafter"/>
</dbReference>
<gene>
    <name evidence="3" type="ORF">FB471_5701</name>
</gene>
<dbReference type="SUPFAM" id="SSF53474">
    <property type="entry name" value="alpha/beta-Hydrolases"/>
    <property type="match status" value="1"/>
</dbReference>
<dbReference type="InterPro" id="IPR014940">
    <property type="entry name" value="BAAT_C"/>
</dbReference>
<keyword evidence="3" id="KW-0012">Acyltransferase</keyword>
<name>A0A542DRX0_AMYCI</name>
<dbReference type="InterPro" id="IPR016662">
    <property type="entry name" value="Acyl-CoA_thioEstase_long-chain"/>
</dbReference>
<feature type="active site" description="Charge relay system" evidence="1">
    <location>
        <position position="259"/>
    </location>
</feature>
<dbReference type="Gene3D" id="3.40.50.1820">
    <property type="entry name" value="alpha/beta hydrolase"/>
    <property type="match status" value="1"/>
</dbReference>
<proteinExistence type="predicted"/>
<feature type="active site" description="Charge relay system" evidence="1">
    <location>
        <position position="108"/>
    </location>
</feature>
<dbReference type="Proteomes" id="UP000320876">
    <property type="component" value="Unassembled WGS sequence"/>
</dbReference>
<dbReference type="GO" id="GO:0006637">
    <property type="term" value="P:acyl-CoA metabolic process"/>
    <property type="evidence" value="ECO:0007669"/>
    <property type="project" value="InterPro"/>
</dbReference>
<keyword evidence="3" id="KW-0378">Hydrolase</keyword>
<protein>
    <submittedName>
        <fullName evidence="3">Bile acid acyltransferase/acyl-CoA thioester hydrolase-like protein</fullName>
    </submittedName>
</protein>
<feature type="active site" description="Charge relay system" evidence="1">
    <location>
        <position position="224"/>
    </location>
</feature>
<evidence type="ECO:0000313" key="4">
    <source>
        <dbReference type="Proteomes" id="UP000320876"/>
    </source>
</evidence>
<dbReference type="InterPro" id="IPR029058">
    <property type="entry name" value="AB_hydrolase_fold"/>
</dbReference>
<dbReference type="GO" id="GO:0047617">
    <property type="term" value="F:fatty acyl-CoA hydrolase activity"/>
    <property type="evidence" value="ECO:0007669"/>
    <property type="project" value="TreeGrafter"/>
</dbReference>
<keyword evidence="4" id="KW-1185">Reference proteome</keyword>
<dbReference type="PANTHER" id="PTHR10824:SF4">
    <property type="entry name" value="ACYL-COENZYME A THIOESTERASE 1-LIKE"/>
    <property type="match status" value="1"/>
</dbReference>
<dbReference type="GO" id="GO:0016746">
    <property type="term" value="F:acyltransferase activity"/>
    <property type="evidence" value="ECO:0007669"/>
    <property type="project" value="UniProtKB-KW"/>
</dbReference>
<dbReference type="PIRSF" id="PIRSF016521">
    <property type="entry name" value="Acyl-CoA_hydro"/>
    <property type="match status" value="1"/>
</dbReference>
<dbReference type="AlphaFoldDB" id="A0A542DRX0"/>
<accession>A0A542DRX0</accession>
<organism evidence="3 4">
    <name type="scientific">Amycolatopsis cihanbeyliensis</name>
    <dbReference type="NCBI Taxonomy" id="1128664"/>
    <lineage>
        <taxon>Bacteria</taxon>
        <taxon>Bacillati</taxon>
        <taxon>Actinomycetota</taxon>
        <taxon>Actinomycetes</taxon>
        <taxon>Pseudonocardiales</taxon>
        <taxon>Pseudonocardiaceae</taxon>
        <taxon>Amycolatopsis</taxon>
    </lineage>
</organism>
<feature type="domain" description="BAAT/Acyl-CoA thioester hydrolase C-terminal" evidence="2">
    <location>
        <begin position="80"/>
        <end position="309"/>
    </location>
</feature>
<reference evidence="3 4" key="1">
    <citation type="submission" date="2019-06" db="EMBL/GenBank/DDBJ databases">
        <title>Sequencing the genomes of 1000 actinobacteria strains.</title>
        <authorList>
            <person name="Klenk H.-P."/>
        </authorList>
    </citation>
    <scope>NUCLEOTIDE SEQUENCE [LARGE SCALE GENOMIC DNA]</scope>
    <source>
        <strain evidence="3 4">DSM 45679</strain>
    </source>
</reference>
<dbReference type="PANTHER" id="PTHR10824">
    <property type="entry name" value="ACYL-COENZYME A THIOESTERASE-RELATED"/>
    <property type="match status" value="1"/>
</dbReference>
<sequence length="310" mass="32556">MWLAAGVSIEVKVRQVHEDGLVGTLCTPVDAVTAPGVLLLGGSEGGLHERDARMLAAEGFTVLALAYFGGPGLPSGLVRVPLEYFFRALDFLAEQSPDGERFGVLGGSRGAEAGLLVAAHDRRVGAVVGVVGGGVVTQGIDHRHGDLLEILATPAAPWTLHAEPLPYLPYLVSEELRARVRSGQPVPLTLAFRPPPEDPVELERVSIPVERIRGPVLLLSAGDDRMWPGAAYCEVAMNRLTTAGHPYAFRHRVFAGAGHGIAGPPGEPLTGTTSPGPGVRFELGGTPATGTEARARAWAESVEFLATALR</sequence>
<evidence type="ECO:0000256" key="1">
    <source>
        <dbReference type="PIRSR" id="PIRSR016521-1"/>
    </source>
</evidence>
<evidence type="ECO:0000259" key="2">
    <source>
        <dbReference type="Pfam" id="PF08840"/>
    </source>
</evidence>
<keyword evidence="3" id="KW-0808">Transferase</keyword>
<dbReference type="Pfam" id="PF08840">
    <property type="entry name" value="BAAT_C"/>
    <property type="match status" value="1"/>
</dbReference>